<keyword evidence="1" id="KW-0106">Calcium</keyword>
<evidence type="ECO:0000256" key="1">
    <source>
        <dbReference type="ARBA" id="ARBA00022837"/>
    </source>
</evidence>
<dbReference type="InterPro" id="IPR002048">
    <property type="entry name" value="EF_hand_dom"/>
</dbReference>
<evidence type="ECO:0000313" key="4">
    <source>
        <dbReference type="Proteomes" id="UP000604046"/>
    </source>
</evidence>
<dbReference type="Gene3D" id="1.10.238.10">
    <property type="entry name" value="EF-hand"/>
    <property type="match status" value="1"/>
</dbReference>
<dbReference type="GO" id="GO:0005509">
    <property type="term" value="F:calcium ion binding"/>
    <property type="evidence" value="ECO:0007669"/>
    <property type="project" value="InterPro"/>
</dbReference>
<dbReference type="Pfam" id="PF13833">
    <property type="entry name" value="EF-hand_8"/>
    <property type="match status" value="1"/>
</dbReference>
<dbReference type="InterPro" id="IPR018247">
    <property type="entry name" value="EF_Hand_1_Ca_BS"/>
</dbReference>
<sequence length="361" mass="39497">MALGKMRVFLGSQGARRAWRPLPIQVVARPPFSMGASTVASAQKASKPGVSGYLLRAVWGGVRGVCTVTGGVSLTAFGLVVCPYVTSRSPIGEEERAALEQDLLGIVAFDEGRDLLTASQLWAAVRELRMPPVSFHDLQRPFFFHLFEWVGRFTFACYSDASGVMTLDEFKCAVHKMIDLVLEVHSQTQGQAAAPVEARAQAVRELTQHVVPAVFRVLDFDQNGNIGAHEFIRGALLLLATVQGAPLDTPQLADLAFRVVDTDADGFVTSAELLRWVKLSLEHEVTSQDLLHEPRGPFGLFGTRTLTPAQLAKRWHTEADYDGDGKLLPQEFAILAPRLRIHQTISRMAGQYAENRLPAAA</sequence>
<gene>
    <name evidence="3" type="primary">Ppp3r1</name>
    <name evidence="3" type="ORF">SNAT2548_LOCUS5033</name>
</gene>
<organism evidence="3 4">
    <name type="scientific">Symbiodinium natans</name>
    <dbReference type="NCBI Taxonomy" id="878477"/>
    <lineage>
        <taxon>Eukaryota</taxon>
        <taxon>Sar</taxon>
        <taxon>Alveolata</taxon>
        <taxon>Dinophyceae</taxon>
        <taxon>Suessiales</taxon>
        <taxon>Symbiodiniaceae</taxon>
        <taxon>Symbiodinium</taxon>
    </lineage>
</organism>
<accession>A0A812J1S7</accession>
<proteinExistence type="predicted"/>
<protein>
    <submittedName>
        <fullName evidence="3">Ppp3r1 protein</fullName>
    </submittedName>
</protein>
<dbReference type="AlphaFoldDB" id="A0A812J1S7"/>
<dbReference type="CDD" id="cd00051">
    <property type="entry name" value="EFh"/>
    <property type="match status" value="1"/>
</dbReference>
<dbReference type="SMART" id="SM00054">
    <property type="entry name" value="EFh"/>
    <property type="match status" value="3"/>
</dbReference>
<feature type="domain" description="EF-hand" evidence="2">
    <location>
        <begin position="248"/>
        <end position="283"/>
    </location>
</feature>
<evidence type="ECO:0000259" key="2">
    <source>
        <dbReference type="PROSITE" id="PS50222"/>
    </source>
</evidence>
<dbReference type="Proteomes" id="UP000604046">
    <property type="component" value="Unassembled WGS sequence"/>
</dbReference>
<name>A0A812J1S7_9DINO</name>
<keyword evidence="4" id="KW-1185">Reference proteome</keyword>
<dbReference type="Pfam" id="PF13202">
    <property type="entry name" value="EF-hand_5"/>
    <property type="match status" value="1"/>
</dbReference>
<dbReference type="OrthoDB" id="191686at2759"/>
<comment type="caution">
    <text evidence="3">The sequence shown here is derived from an EMBL/GenBank/DDBJ whole genome shotgun (WGS) entry which is preliminary data.</text>
</comment>
<reference evidence="3" key="1">
    <citation type="submission" date="2021-02" db="EMBL/GenBank/DDBJ databases">
        <authorList>
            <person name="Dougan E. K."/>
            <person name="Rhodes N."/>
            <person name="Thang M."/>
            <person name="Chan C."/>
        </authorList>
    </citation>
    <scope>NUCLEOTIDE SEQUENCE</scope>
</reference>
<dbReference type="EMBL" id="CAJNDS010000314">
    <property type="protein sequence ID" value="CAE7191382.1"/>
    <property type="molecule type" value="Genomic_DNA"/>
</dbReference>
<dbReference type="PROSITE" id="PS50222">
    <property type="entry name" value="EF_HAND_2"/>
    <property type="match status" value="2"/>
</dbReference>
<dbReference type="PROSITE" id="PS00018">
    <property type="entry name" value="EF_HAND_1"/>
    <property type="match status" value="2"/>
</dbReference>
<dbReference type="SUPFAM" id="SSF47473">
    <property type="entry name" value="EF-hand"/>
    <property type="match status" value="1"/>
</dbReference>
<evidence type="ECO:0000313" key="3">
    <source>
        <dbReference type="EMBL" id="CAE7191382.1"/>
    </source>
</evidence>
<dbReference type="InterPro" id="IPR011992">
    <property type="entry name" value="EF-hand-dom_pair"/>
</dbReference>
<feature type="domain" description="EF-hand" evidence="2">
    <location>
        <begin position="206"/>
        <end position="241"/>
    </location>
</feature>